<protein>
    <recommendedName>
        <fullName evidence="4">Metalloendopeptidase</fullName>
        <ecNumber evidence="4">3.4.24.-</ecNumber>
    </recommendedName>
</protein>
<dbReference type="EMBL" id="LN609396">
    <property type="protein sequence ID" value="CEF59713.1"/>
    <property type="molecule type" value="Genomic_DNA"/>
</dbReference>
<dbReference type="GO" id="GO:0008270">
    <property type="term" value="F:zinc ion binding"/>
    <property type="evidence" value="ECO:0007669"/>
    <property type="project" value="UniProtKB-UniRule"/>
</dbReference>
<keyword evidence="3 4" id="KW-0378">Hydrolase</keyword>
<feature type="active site" evidence="3">
    <location>
        <position position="144"/>
    </location>
</feature>
<sequence>MKQKNYIYAIVFLISIICLWNIYRKLIYIHDQKKVNSSIIFEDTYFLLKRDIKKDEDNPWKFPIKYYVEDPVSTVNVDKALNEIKKNTCINFEKQKEILKNSQGLHFKEDTTCSSYIGNVFVNQMQIIRLTQNCYKDPYTILHEIGHALGLVHEHARTDRDEYITIHYSNMDTNEVDNFMIRNTSKYKNYSTSYDFSAIMHYEQYAFATFWSSLFGWPVIESKLEREYSWMMGQHKKMTFNEFKQINLNYCNWCNWVDNETGLLFENKDSQTLCKNGGYPDFNNCSKCICPTGYTGDLCDEIITSDAKCGETNIDVNTTEISIILNDKMNCYFYLKAKDTKKVLLKVTYVNAPYKESICTEDVGYQFKYRKDKGATGLLLCGHHSRLIILKSELNDILIFYRGESGHSFMHFTFKEVD</sequence>
<keyword evidence="5" id="KW-0472">Membrane</keyword>
<dbReference type="Pfam" id="PF01400">
    <property type="entry name" value="Astacin"/>
    <property type="match status" value="1"/>
</dbReference>
<keyword evidence="3 4" id="KW-0479">Metal-binding</keyword>
<gene>
    <name evidence="7 9 10" type="ORF">SRAE_X000145900</name>
</gene>
<name>A0A090KQD1_STRRB</name>
<evidence type="ECO:0000313" key="9">
    <source>
        <dbReference type="WBParaSite" id="SRAE_X000145900.1"/>
    </source>
</evidence>
<dbReference type="InterPro" id="IPR035914">
    <property type="entry name" value="Sperma_CUB_dom_sf"/>
</dbReference>
<dbReference type="Gene3D" id="3.40.390.10">
    <property type="entry name" value="Collagenase (Catalytic Domain)"/>
    <property type="match status" value="1"/>
</dbReference>
<evidence type="ECO:0000313" key="7">
    <source>
        <dbReference type="EMBL" id="CEF59713.1"/>
    </source>
</evidence>
<dbReference type="SUPFAM" id="SSF55486">
    <property type="entry name" value="Metalloproteases ('zincins'), catalytic domain"/>
    <property type="match status" value="1"/>
</dbReference>
<dbReference type="Proteomes" id="UP000035682">
    <property type="component" value="Unplaced"/>
</dbReference>
<keyword evidence="5" id="KW-1133">Transmembrane helix</keyword>
<feature type="binding site" evidence="3">
    <location>
        <position position="147"/>
    </location>
    <ligand>
        <name>Zn(2+)</name>
        <dbReference type="ChEBI" id="CHEBI:29105"/>
        <note>catalytic</note>
    </ligand>
</feature>
<evidence type="ECO:0000313" key="8">
    <source>
        <dbReference type="Proteomes" id="UP000035682"/>
    </source>
</evidence>
<dbReference type="PROSITE" id="PS51864">
    <property type="entry name" value="ASTACIN"/>
    <property type="match status" value="1"/>
</dbReference>
<evidence type="ECO:0000259" key="6">
    <source>
        <dbReference type="PROSITE" id="PS51864"/>
    </source>
</evidence>
<evidence type="ECO:0000256" key="4">
    <source>
        <dbReference type="RuleBase" id="RU361183"/>
    </source>
</evidence>
<keyword evidence="1" id="KW-0245">EGF-like domain</keyword>
<dbReference type="PANTHER" id="PTHR10127">
    <property type="entry name" value="DISCOIDIN, CUB, EGF, LAMININ , AND ZINC METALLOPROTEASE DOMAIN CONTAINING"/>
    <property type="match status" value="1"/>
</dbReference>
<reference evidence="7" key="2">
    <citation type="submission" date="2014-09" db="EMBL/GenBank/DDBJ databases">
        <authorList>
            <person name="Aslett A.Martin."/>
        </authorList>
    </citation>
    <scope>NUCLEOTIDE SEQUENCE</scope>
    <source>
        <strain evidence="7">ED321 Heterogonic</strain>
    </source>
</reference>
<reference evidence="8" key="1">
    <citation type="submission" date="2014-09" db="EMBL/GenBank/DDBJ databases">
        <authorList>
            <person name="Martin A.A."/>
        </authorList>
    </citation>
    <scope>NUCLEOTIDE SEQUENCE</scope>
    <source>
        <strain evidence="8">ED321</strain>
    </source>
</reference>
<comment type="caution">
    <text evidence="3">Lacks conserved residue(s) required for the propagation of feature annotation.</text>
</comment>
<evidence type="ECO:0000313" key="10">
    <source>
        <dbReference type="WormBase" id="SRAE_X000145900"/>
    </source>
</evidence>
<dbReference type="GeneID" id="36384524"/>
<dbReference type="SUPFAM" id="SSF49854">
    <property type="entry name" value="Spermadhesin, CUB domain"/>
    <property type="match status" value="1"/>
</dbReference>
<keyword evidence="2" id="KW-1015">Disulfide bond</keyword>
<keyword evidence="8" id="KW-1185">Reference proteome</keyword>
<comment type="cofactor">
    <cofactor evidence="3 4">
        <name>Zn(2+)</name>
        <dbReference type="ChEBI" id="CHEBI:29105"/>
    </cofactor>
    <text evidence="3 4">Binds 1 zinc ion per subunit.</text>
</comment>
<dbReference type="RefSeq" id="XP_024498924.1">
    <property type="nucleotide sequence ID" value="XM_024649207.1"/>
</dbReference>
<dbReference type="PANTHER" id="PTHR10127:SF802">
    <property type="entry name" value="ZINC METALLOPROTEINASE NAS-10"/>
    <property type="match status" value="1"/>
</dbReference>
<evidence type="ECO:0000256" key="3">
    <source>
        <dbReference type="PROSITE-ProRule" id="PRU01211"/>
    </source>
</evidence>
<dbReference type="InterPro" id="IPR006026">
    <property type="entry name" value="Peptidase_Metallo"/>
</dbReference>
<dbReference type="InterPro" id="IPR001506">
    <property type="entry name" value="Peptidase_M12A"/>
</dbReference>
<feature type="domain" description="Peptidase M12A" evidence="6">
    <location>
        <begin position="50"/>
        <end position="252"/>
    </location>
</feature>
<keyword evidence="3 4" id="KW-0862">Zinc</keyword>
<accession>A0A090KQD1</accession>
<keyword evidence="5" id="KW-0812">Transmembrane</keyword>
<evidence type="ECO:0000256" key="5">
    <source>
        <dbReference type="SAM" id="Phobius"/>
    </source>
</evidence>
<dbReference type="GO" id="GO:0006508">
    <property type="term" value="P:proteolysis"/>
    <property type="evidence" value="ECO:0007669"/>
    <property type="project" value="UniProtKB-KW"/>
</dbReference>
<dbReference type="InterPro" id="IPR024079">
    <property type="entry name" value="MetalloPept_cat_dom_sf"/>
</dbReference>
<dbReference type="OrthoDB" id="5913174at2759"/>
<feature type="transmembrane region" description="Helical" evidence="5">
    <location>
        <begin position="6"/>
        <end position="23"/>
    </location>
</feature>
<feature type="binding site" evidence="3">
    <location>
        <position position="143"/>
    </location>
    <ligand>
        <name>Zn(2+)</name>
        <dbReference type="ChEBI" id="CHEBI:29105"/>
        <note>catalytic</note>
    </ligand>
</feature>
<dbReference type="PRINTS" id="PR00480">
    <property type="entry name" value="ASTACIN"/>
</dbReference>
<organism evidence="7">
    <name type="scientific">Strongyloides ratti</name>
    <name type="common">Parasitic roundworm</name>
    <dbReference type="NCBI Taxonomy" id="34506"/>
    <lineage>
        <taxon>Eukaryota</taxon>
        <taxon>Metazoa</taxon>
        <taxon>Ecdysozoa</taxon>
        <taxon>Nematoda</taxon>
        <taxon>Chromadorea</taxon>
        <taxon>Rhabditida</taxon>
        <taxon>Tylenchina</taxon>
        <taxon>Panagrolaimomorpha</taxon>
        <taxon>Strongyloidoidea</taxon>
        <taxon>Strongyloididae</taxon>
        <taxon>Strongyloides</taxon>
    </lineage>
</organism>
<dbReference type="EC" id="3.4.24.-" evidence="4"/>
<keyword evidence="3 4" id="KW-0645">Protease</keyword>
<reference evidence="9" key="3">
    <citation type="submission" date="2020-12" db="UniProtKB">
        <authorList>
            <consortium name="WormBaseParasite"/>
        </authorList>
    </citation>
    <scope>IDENTIFICATION</scope>
</reference>
<dbReference type="SMART" id="SM00235">
    <property type="entry name" value="ZnMc"/>
    <property type="match status" value="1"/>
</dbReference>
<dbReference type="GO" id="GO:0004222">
    <property type="term" value="F:metalloendopeptidase activity"/>
    <property type="evidence" value="ECO:0007669"/>
    <property type="project" value="UniProtKB-UniRule"/>
</dbReference>
<dbReference type="SUPFAM" id="SSF57196">
    <property type="entry name" value="EGF/Laminin"/>
    <property type="match status" value="1"/>
</dbReference>
<dbReference type="AlphaFoldDB" id="A0A090KQD1"/>
<keyword evidence="3 4" id="KW-0482">Metalloprotease</keyword>
<dbReference type="CTD" id="36384524"/>
<evidence type="ECO:0000256" key="1">
    <source>
        <dbReference type="ARBA" id="ARBA00022536"/>
    </source>
</evidence>
<dbReference type="WormBase" id="SRAE_X000145900">
    <property type="protein sequence ID" value="SRP06535"/>
    <property type="gene ID" value="WBGene00267030"/>
</dbReference>
<dbReference type="WBParaSite" id="SRAE_X000145900.1">
    <property type="protein sequence ID" value="SRAE_X000145900.1"/>
    <property type="gene ID" value="WBGene00267030"/>
</dbReference>
<feature type="binding site" evidence="3">
    <location>
        <position position="153"/>
    </location>
    <ligand>
        <name>Zn(2+)</name>
        <dbReference type="ChEBI" id="CHEBI:29105"/>
        <note>catalytic</note>
    </ligand>
</feature>
<proteinExistence type="predicted"/>
<evidence type="ECO:0000256" key="2">
    <source>
        <dbReference type="ARBA" id="ARBA00023157"/>
    </source>
</evidence>